<dbReference type="GO" id="GO:0031083">
    <property type="term" value="C:BLOC-1 complex"/>
    <property type="evidence" value="ECO:0007669"/>
    <property type="project" value="InterPro"/>
</dbReference>
<keyword evidence="11" id="KW-1185">Reference proteome</keyword>
<sequence>MSHHHSSYHTFGEPEQEYDQPTSEDLHYIAQTQRQLLHHGDHRHHEAPLSPSSLSSQQSSRDGGGGAMLSLDPQVLAQLSAHFDGLLNSIAERVEFLSTQTLQSTQSHRRRTQLVTDHVTLEIERLKDVMRQCDELQNEFLKIKRIGEIVKGFRQRVEVLEKRVGR</sequence>
<evidence type="ECO:0000259" key="9">
    <source>
        <dbReference type="Pfam" id="PF10157"/>
    </source>
</evidence>
<evidence type="ECO:0000256" key="3">
    <source>
        <dbReference type="ARBA" id="ARBA00007289"/>
    </source>
</evidence>
<feature type="region of interest" description="Disordered" evidence="8">
    <location>
        <begin position="1"/>
        <end position="22"/>
    </location>
</feature>
<feature type="compositionally biased region" description="Low complexity" evidence="8">
    <location>
        <begin position="48"/>
        <end position="60"/>
    </location>
</feature>
<organism evidence="10 11">
    <name type="scientific">Ascodesmis nigricans</name>
    <dbReference type="NCBI Taxonomy" id="341454"/>
    <lineage>
        <taxon>Eukaryota</taxon>
        <taxon>Fungi</taxon>
        <taxon>Dikarya</taxon>
        <taxon>Ascomycota</taxon>
        <taxon>Pezizomycotina</taxon>
        <taxon>Pezizomycetes</taxon>
        <taxon>Pezizales</taxon>
        <taxon>Ascodesmidaceae</taxon>
        <taxon>Ascodesmis</taxon>
    </lineage>
</organism>
<name>A0A4S2N0T5_9PEZI</name>
<feature type="domain" description="BLOC-1-related complex subunit 6 C-terminal helix" evidence="9">
    <location>
        <begin position="77"/>
        <end position="161"/>
    </location>
</feature>
<evidence type="ECO:0000256" key="8">
    <source>
        <dbReference type="SAM" id="MobiDB-lite"/>
    </source>
</evidence>
<comment type="function">
    <text evidence="1">Component of the biogenesis of lysosome-related organelles complex-1 (BLOC-1), a complex that is involved in endosomal cargo sorting.</text>
</comment>
<dbReference type="Proteomes" id="UP000298138">
    <property type="component" value="Unassembled WGS sequence"/>
</dbReference>
<dbReference type="OrthoDB" id="5424991at2759"/>
<evidence type="ECO:0000313" key="10">
    <source>
        <dbReference type="EMBL" id="TGZ82650.1"/>
    </source>
</evidence>
<evidence type="ECO:0000256" key="4">
    <source>
        <dbReference type="ARBA" id="ARBA00014971"/>
    </source>
</evidence>
<dbReference type="PANTHER" id="PTHR39145:SF1">
    <property type="entry name" value="BIOGENESIS OF LYSOSOME-RELATED ORGANELLES COMPLEX 1 SUBUNIT CNL1"/>
    <property type="match status" value="1"/>
</dbReference>
<dbReference type="GO" id="GO:0005737">
    <property type="term" value="C:cytoplasm"/>
    <property type="evidence" value="ECO:0007669"/>
    <property type="project" value="UniProtKB-SubCell"/>
</dbReference>
<evidence type="ECO:0000256" key="6">
    <source>
        <dbReference type="ARBA" id="ARBA00029995"/>
    </source>
</evidence>
<comment type="subcellular location">
    <subcellularLocation>
        <location evidence="2">Cytoplasm</location>
    </subcellularLocation>
</comment>
<keyword evidence="5" id="KW-0963">Cytoplasm</keyword>
<feature type="region of interest" description="Disordered" evidence="8">
    <location>
        <begin position="35"/>
        <end position="69"/>
    </location>
</feature>
<dbReference type="InterPro" id="IPR034455">
    <property type="entry name" value="CNL1"/>
</dbReference>
<evidence type="ECO:0000256" key="1">
    <source>
        <dbReference type="ARBA" id="ARBA00003807"/>
    </source>
</evidence>
<comment type="similarity">
    <text evidence="3">Belongs to the BLOC1S4 family.</text>
</comment>
<protein>
    <recommendedName>
        <fullName evidence="4">Biogenesis of lysosome-related organelles complex 1 subunit CNL1</fullName>
    </recommendedName>
    <alternativeName>
        <fullName evidence="6">CNO-like protein 1</fullName>
    </alternativeName>
</protein>
<evidence type="ECO:0000256" key="5">
    <source>
        <dbReference type="ARBA" id="ARBA00022490"/>
    </source>
</evidence>
<dbReference type="GO" id="GO:0007032">
    <property type="term" value="P:endosome organization"/>
    <property type="evidence" value="ECO:0007669"/>
    <property type="project" value="TreeGrafter"/>
</dbReference>
<gene>
    <name evidence="10" type="ORF">EX30DRAFT_338964</name>
</gene>
<reference evidence="10 11" key="1">
    <citation type="submission" date="2019-04" db="EMBL/GenBank/DDBJ databases">
        <title>Comparative genomics and transcriptomics to analyze fruiting body development in filamentous ascomycetes.</title>
        <authorList>
            <consortium name="DOE Joint Genome Institute"/>
            <person name="Lutkenhaus R."/>
            <person name="Traeger S."/>
            <person name="Breuer J."/>
            <person name="Kuo A."/>
            <person name="Lipzen A."/>
            <person name="Pangilinan J."/>
            <person name="Dilworth D."/>
            <person name="Sandor L."/>
            <person name="Poggeler S."/>
            <person name="Barry K."/>
            <person name="Grigoriev I.V."/>
            <person name="Nowrousian M."/>
        </authorList>
    </citation>
    <scope>NUCLEOTIDE SEQUENCE [LARGE SCALE GENOMIC DNA]</scope>
    <source>
        <strain evidence="10 11">CBS 389.68</strain>
    </source>
</reference>
<dbReference type="InParanoid" id="A0A4S2N0T5"/>
<dbReference type="AlphaFoldDB" id="A0A4S2N0T5"/>
<evidence type="ECO:0000256" key="7">
    <source>
        <dbReference type="SAM" id="Coils"/>
    </source>
</evidence>
<accession>A0A4S2N0T5</accession>
<evidence type="ECO:0000256" key="2">
    <source>
        <dbReference type="ARBA" id="ARBA00004496"/>
    </source>
</evidence>
<evidence type="ECO:0000313" key="11">
    <source>
        <dbReference type="Proteomes" id="UP000298138"/>
    </source>
</evidence>
<feature type="coiled-coil region" evidence="7">
    <location>
        <begin position="119"/>
        <end position="146"/>
    </location>
</feature>
<dbReference type="PANTHER" id="PTHR39145">
    <property type="entry name" value="BIOGENESIS OF LYSOSOME-RELATED ORGANELLES COMPLEX 1 SUBUNIT CNL1"/>
    <property type="match status" value="1"/>
</dbReference>
<dbReference type="STRING" id="341454.A0A4S2N0T5"/>
<dbReference type="EMBL" id="ML220114">
    <property type="protein sequence ID" value="TGZ82650.1"/>
    <property type="molecule type" value="Genomic_DNA"/>
</dbReference>
<dbReference type="Pfam" id="PF10157">
    <property type="entry name" value="BORCS6"/>
    <property type="match status" value="1"/>
</dbReference>
<proteinExistence type="inferred from homology"/>
<dbReference type="InterPro" id="IPR046465">
    <property type="entry name" value="BORCS6_C"/>
</dbReference>
<keyword evidence="7" id="KW-0175">Coiled coil</keyword>